<evidence type="ECO:0000313" key="2">
    <source>
        <dbReference type="EMBL" id="KAL1211768.1"/>
    </source>
</evidence>
<sequence length="441" mass="50836">MERSGEEPQGANNNIIVDEVQYPRLNLPLTKTPELINSIETYLQQLCPCPQQKTSTCPKNTEKIKAMNFPVSKITIGQWTTDSVYDDDIVAKFYFSKKRLLWEFLVPDKQETHMGRLKRKIEILWDDVLSLKRSFHSRDETGILEVELRKRPTFCIETNPQAGKHTQWKEIQDFTDTQASLCRRHTLHFKPGVLQKNFEKLVSSNSFWSELVKVPFPLLKSPYFDIAYENNNNSISFNADNDFQHYHPFQGTGHVGGGNFNMATHLWPNDGMQINSYGQANSGNNIANEYRGMQATLMSSQVIDEHYNTGVYFTSSQCSNLMIQDNGEMQNREGLLGSQEYELPDSQTNLLMNQHMNEFSMYPPSGSYLESTLLQEEERQHMEYTHLGGNVQIDGYQQKSFYQSGDNYSYPYMSSNNFTYMSSNNGPVIADMKDDFNDEEI</sequence>
<dbReference type="PANTHER" id="PTHR33494:SF5">
    <property type="entry name" value="F10A16.6 PROTEIN"/>
    <property type="match status" value="1"/>
</dbReference>
<dbReference type="InterPro" id="IPR057939">
    <property type="entry name" value="TRF2_HOY1_PH"/>
</dbReference>
<comment type="caution">
    <text evidence="2">The sequence shown here is derived from an EMBL/GenBank/DDBJ whole genome shotgun (WGS) entry which is preliminary data.</text>
</comment>
<dbReference type="Proteomes" id="UP001558713">
    <property type="component" value="Unassembled WGS sequence"/>
</dbReference>
<name>A0ABD1AYI5_CARAN</name>
<dbReference type="AlphaFoldDB" id="A0ABD1AYI5"/>
<proteinExistence type="predicted"/>
<protein>
    <recommendedName>
        <fullName evidence="1">TRF2/HOY1 PH-like domain-containing protein</fullName>
    </recommendedName>
</protein>
<keyword evidence="3" id="KW-1185">Reference proteome</keyword>
<gene>
    <name evidence="2" type="ORF">V5N11_023759</name>
</gene>
<dbReference type="Pfam" id="PF24818">
    <property type="entry name" value="PH_TRF2_HOY1"/>
    <property type="match status" value="1"/>
</dbReference>
<evidence type="ECO:0000313" key="3">
    <source>
        <dbReference type="Proteomes" id="UP001558713"/>
    </source>
</evidence>
<evidence type="ECO:0000259" key="1">
    <source>
        <dbReference type="Pfam" id="PF24818"/>
    </source>
</evidence>
<reference evidence="2 3" key="1">
    <citation type="submission" date="2024-04" db="EMBL/GenBank/DDBJ databases">
        <title>Genome assembly C_amara_ONT_v2.</title>
        <authorList>
            <person name="Yant L."/>
            <person name="Moore C."/>
            <person name="Slenker M."/>
        </authorList>
    </citation>
    <scope>NUCLEOTIDE SEQUENCE [LARGE SCALE GENOMIC DNA]</scope>
    <source>
        <tissue evidence="2">Leaf</tissue>
    </source>
</reference>
<dbReference type="PANTHER" id="PTHR33494">
    <property type="entry name" value="OS02G0793800 PROTEIN"/>
    <property type="match status" value="1"/>
</dbReference>
<feature type="domain" description="TRF2/HOY1 PH-like" evidence="1">
    <location>
        <begin position="68"/>
        <end position="195"/>
    </location>
</feature>
<accession>A0ABD1AYI5</accession>
<organism evidence="2 3">
    <name type="scientific">Cardamine amara subsp. amara</name>
    <dbReference type="NCBI Taxonomy" id="228776"/>
    <lineage>
        <taxon>Eukaryota</taxon>
        <taxon>Viridiplantae</taxon>
        <taxon>Streptophyta</taxon>
        <taxon>Embryophyta</taxon>
        <taxon>Tracheophyta</taxon>
        <taxon>Spermatophyta</taxon>
        <taxon>Magnoliopsida</taxon>
        <taxon>eudicotyledons</taxon>
        <taxon>Gunneridae</taxon>
        <taxon>Pentapetalae</taxon>
        <taxon>rosids</taxon>
        <taxon>malvids</taxon>
        <taxon>Brassicales</taxon>
        <taxon>Brassicaceae</taxon>
        <taxon>Cardamineae</taxon>
        <taxon>Cardamine</taxon>
    </lineage>
</organism>
<dbReference type="EMBL" id="JBANAX010000379">
    <property type="protein sequence ID" value="KAL1211768.1"/>
    <property type="molecule type" value="Genomic_DNA"/>
</dbReference>